<keyword evidence="6 7" id="KW-0472">Membrane</keyword>
<dbReference type="SUPFAM" id="SSF161098">
    <property type="entry name" value="MetI-like"/>
    <property type="match status" value="1"/>
</dbReference>
<dbReference type="EMBL" id="BMIQ01000003">
    <property type="protein sequence ID" value="GGE03719.1"/>
    <property type="molecule type" value="Genomic_DNA"/>
</dbReference>
<evidence type="ECO:0000256" key="7">
    <source>
        <dbReference type="RuleBase" id="RU363032"/>
    </source>
</evidence>
<dbReference type="InterPro" id="IPR000515">
    <property type="entry name" value="MetI-like"/>
</dbReference>
<evidence type="ECO:0000256" key="5">
    <source>
        <dbReference type="ARBA" id="ARBA00022989"/>
    </source>
</evidence>
<evidence type="ECO:0000256" key="2">
    <source>
        <dbReference type="ARBA" id="ARBA00022448"/>
    </source>
</evidence>
<proteinExistence type="inferred from homology"/>
<evidence type="ECO:0000256" key="3">
    <source>
        <dbReference type="ARBA" id="ARBA00022475"/>
    </source>
</evidence>
<feature type="transmembrane region" description="Helical" evidence="7">
    <location>
        <begin position="131"/>
        <end position="150"/>
    </location>
</feature>
<evidence type="ECO:0000256" key="4">
    <source>
        <dbReference type="ARBA" id="ARBA00022692"/>
    </source>
</evidence>
<keyword evidence="4 7" id="KW-0812">Transmembrane</keyword>
<feature type="transmembrane region" description="Helical" evidence="7">
    <location>
        <begin position="20"/>
        <end position="43"/>
    </location>
</feature>
<feature type="transmembrane region" description="Helical" evidence="7">
    <location>
        <begin position="228"/>
        <end position="248"/>
    </location>
</feature>
<keyword evidence="3" id="KW-1003">Cell membrane</keyword>
<evidence type="ECO:0000256" key="6">
    <source>
        <dbReference type="ARBA" id="ARBA00023136"/>
    </source>
</evidence>
<feature type="transmembrane region" description="Helical" evidence="7">
    <location>
        <begin position="99"/>
        <end position="125"/>
    </location>
</feature>
<protein>
    <submittedName>
        <fullName evidence="9">ABC transporter permease</fullName>
    </submittedName>
</protein>
<sequence>MARRLTPALAGALGRALPVLAALTALLLVWEIAALVFAIPAYVLPRPGGILSTMVAKADLLSAAVGVTALEAVAGFLLGALIGIALALLMVLIPPLETLLVPLVIAFNSVPSVAFVPLVLLWFGLGMASKIALAAFAVAVAVLLNTLQGLKRPEADAINLLRSFGASRVGILLRLRWPAALPLTVTGLRVGLARSTIAVIVAEMMGAYAGIGQVIYQATAMMDSLTVWAGVLVASLTSLVLYGLLVALDRKLVWWR</sequence>
<name>A0A916ZN17_9HYPH</name>
<feature type="transmembrane region" description="Helical" evidence="7">
    <location>
        <begin position="197"/>
        <end position="216"/>
    </location>
</feature>
<dbReference type="GO" id="GO:0055085">
    <property type="term" value="P:transmembrane transport"/>
    <property type="evidence" value="ECO:0007669"/>
    <property type="project" value="InterPro"/>
</dbReference>
<reference evidence="9" key="1">
    <citation type="journal article" date="2014" name="Int. J. Syst. Evol. Microbiol.">
        <title>Complete genome sequence of Corynebacterium casei LMG S-19264T (=DSM 44701T), isolated from a smear-ripened cheese.</title>
        <authorList>
            <consortium name="US DOE Joint Genome Institute (JGI-PGF)"/>
            <person name="Walter F."/>
            <person name="Albersmeier A."/>
            <person name="Kalinowski J."/>
            <person name="Ruckert C."/>
        </authorList>
    </citation>
    <scope>NUCLEOTIDE SEQUENCE</scope>
    <source>
        <strain evidence="9">CGMCC 1.15367</strain>
    </source>
</reference>
<dbReference type="PANTHER" id="PTHR30151:SF20">
    <property type="entry name" value="ABC TRANSPORTER PERMEASE PROTEIN HI_0355-RELATED"/>
    <property type="match status" value="1"/>
</dbReference>
<keyword evidence="2 7" id="KW-0813">Transport</keyword>
<dbReference type="AlphaFoldDB" id="A0A916ZN17"/>
<keyword evidence="10" id="KW-1185">Reference proteome</keyword>
<evidence type="ECO:0000256" key="1">
    <source>
        <dbReference type="ARBA" id="ARBA00004651"/>
    </source>
</evidence>
<feature type="transmembrane region" description="Helical" evidence="7">
    <location>
        <begin position="63"/>
        <end position="92"/>
    </location>
</feature>
<reference evidence="9" key="2">
    <citation type="submission" date="2020-09" db="EMBL/GenBank/DDBJ databases">
        <authorList>
            <person name="Sun Q."/>
            <person name="Zhou Y."/>
        </authorList>
    </citation>
    <scope>NUCLEOTIDE SEQUENCE</scope>
    <source>
        <strain evidence="9">CGMCC 1.15367</strain>
    </source>
</reference>
<gene>
    <name evidence="9" type="ORF">GCM10011390_23350</name>
</gene>
<comment type="subcellular location">
    <subcellularLocation>
        <location evidence="1 7">Cell membrane</location>
        <topology evidence="1 7">Multi-pass membrane protein</topology>
    </subcellularLocation>
</comment>
<dbReference type="InterPro" id="IPR035906">
    <property type="entry name" value="MetI-like_sf"/>
</dbReference>
<accession>A0A916ZN17</accession>
<dbReference type="Gene3D" id="1.10.3720.10">
    <property type="entry name" value="MetI-like"/>
    <property type="match status" value="1"/>
</dbReference>
<keyword evidence="5 7" id="KW-1133">Transmembrane helix</keyword>
<organism evidence="9 10">
    <name type="scientific">Aureimonas endophytica</name>
    <dbReference type="NCBI Taxonomy" id="2027858"/>
    <lineage>
        <taxon>Bacteria</taxon>
        <taxon>Pseudomonadati</taxon>
        <taxon>Pseudomonadota</taxon>
        <taxon>Alphaproteobacteria</taxon>
        <taxon>Hyphomicrobiales</taxon>
        <taxon>Aurantimonadaceae</taxon>
        <taxon>Aureimonas</taxon>
    </lineage>
</organism>
<evidence type="ECO:0000313" key="10">
    <source>
        <dbReference type="Proteomes" id="UP000644699"/>
    </source>
</evidence>
<dbReference type="Pfam" id="PF00528">
    <property type="entry name" value="BPD_transp_1"/>
    <property type="match status" value="1"/>
</dbReference>
<evidence type="ECO:0000313" key="9">
    <source>
        <dbReference type="EMBL" id="GGE03719.1"/>
    </source>
</evidence>
<comment type="caution">
    <text evidence="9">The sequence shown here is derived from an EMBL/GenBank/DDBJ whole genome shotgun (WGS) entry which is preliminary data.</text>
</comment>
<dbReference type="Proteomes" id="UP000644699">
    <property type="component" value="Unassembled WGS sequence"/>
</dbReference>
<dbReference type="PANTHER" id="PTHR30151">
    <property type="entry name" value="ALKANE SULFONATE ABC TRANSPORTER-RELATED, MEMBRANE SUBUNIT"/>
    <property type="match status" value="1"/>
</dbReference>
<dbReference type="PROSITE" id="PS50928">
    <property type="entry name" value="ABC_TM1"/>
    <property type="match status" value="1"/>
</dbReference>
<feature type="domain" description="ABC transmembrane type-1" evidence="8">
    <location>
        <begin position="65"/>
        <end position="245"/>
    </location>
</feature>
<dbReference type="RefSeq" id="WP_244639451.1">
    <property type="nucleotide sequence ID" value="NZ_BMIQ01000003.1"/>
</dbReference>
<dbReference type="GO" id="GO:0005886">
    <property type="term" value="C:plasma membrane"/>
    <property type="evidence" value="ECO:0007669"/>
    <property type="project" value="UniProtKB-SubCell"/>
</dbReference>
<evidence type="ECO:0000259" key="8">
    <source>
        <dbReference type="PROSITE" id="PS50928"/>
    </source>
</evidence>
<comment type="similarity">
    <text evidence="7">Belongs to the binding-protein-dependent transport system permease family.</text>
</comment>